<feature type="compositionally biased region" description="Acidic residues" evidence="1">
    <location>
        <begin position="54"/>
        <end position="64"/>
    </location>
</feature>
<dbReference type="Proteomes" id="UP001153076">
    <property type="component" value="Unassembled WGS sequence"/>
</dbReference>
<name>A0A9Q1JNC6_9CARY</name>
<accession>A0A9Q1JNC6</accession>
<dbReference type="AlphaFoldDB" id="A0A9Q1JNC6"/>
<protein>
    <submittedName>
        <fullName evidence="2">Uncharacterized protein</fullName>
    </submittedName>
</protein>
<feature type="region of interest" description="Disordered" evidence="1">
    <location>
        <begin position="30"/>
        <end position="64"/>
    </location>
</feature>
<sequence length="154" mass="16707">MPLEEEGLDNAAAAAAATKASMIRTRELGIPPITTTLGGNNDSARRQSRRASEEDGDYMPLEDEGPDNIIIAAVTKASKSRTTADTRTIRTRATTRQANDLTLSPIDIFDGSSQQVQRDNAASSSVRQGKCSLLGYLLLLIFLHLRNLVRSICF</sequence>
<evidence type="ECO:0000313" key="3">
    <source>
        <dbReference type="Proteomes" id="UP001153076"/>
    </source>
</evidence>
<proteinExistence type="predicted"/>
<reference evidence="2" key="1">
    <citation type="submission" date="2022-04" db="EMBL/GenBank/DDBJ databases">
        <title>Carnegiea gigantea Genome sequencing and assembly v2.</title>
        <authorList>
            <person name="Copetti D."/>
            <person name="Sanderson M.J."/>
            <person name="Burquez A."/>
            <person name="Wojciechowski M.F."/>
        </authorList>
    </citation>
    <scope>NUCLEOTIDE SEQUENCE</scope>
    <source>
        <strain evidence="2">SGP5-SGP5p</strain>
        <tissue evidence="2">Aerial part</tissue>
    </source>
</reference>
<keyword evidence="3" id="KW-1185">Reference proteome</keyword>
<evidence type="ECO:0000313" key="2">
    <source>
        <dbReference type="EMBL" id="KAJ8425945.1"/>
    </source>
</evidence>
<feature type="compositionally biased region" description="Polar residues" evidence="1">
    <location>
        <begin position="33"/>
        <end position="42"/>
    </location>
</feature>
<gene>
    <name evidence="2" type="ORF">Cgig2_027528</name>
</gene>
<dbReference type="EMBL" id="JAKOGI010001376">
    <property type="protein sequence ID" value="KAJ8425945.1"/>
    <property type="molecule type" value="Genomic_DNA"/>
</dbReference>
<evidence type="ECO:0000256" key="1">
    <source>
        <dbReference type="SAM" id="MobiDB-lite"/>
    </source>
</evidence>
<comment type="caution">
    <text evidence="2">The sequence shown here is derived from an EMBL/GenBank/DDBJ whole genome shotgun (WGS) entry which is preliminary data.</text>
</comment>
<organism evidence="2 3">
    <name type="scientific">Carnegiea gigantea</name>
    <dbReference type="NCBI Taxonomy" id="171969"/>
    <lineage>
        <taxon>Eukaryota</taxon>
        <taxon>Viridiplantae</taxon>
        <taxon>Streptophyta</taxon>
        <taxon>Embryophyta</taxon>
        <taxon>Tracheophyta</taxon>
        <taxon>Spermatophyta</taxon>
        <taxon>Magnoliopsida</taxon>
        <taxon>eudicotyledons</taxon>
        <taxon>Gunneridae</taxon>
        <taxon>Pentapetalae</taxon>
        <taxon>Caryophyllales</taxon>
        <taxon>Cactineae</taxon>
        <taxon>Cactaceae</taxon>
        <taxon>Cactoideae</taxon>
        <taxon>Echinocereeae</taxon>
        <taxon>Carnegiea</taxon>
    </lineage>
</organism>